<keyword evidence="7" id="KW-1185">Reference proteome</keyword>
<dbReference type="Proteomes" id="UP000533598">
    <property type="component" value="Unassembled WGS sequence"/>
</dbReference>
<dbReference type="Pfam" id="PF00196">
    <property type="entry name" value="GerE"/>
    <property type="match status" value="1"/>
</dbReference>
<dbReference type="PROSITE" id="PS50043">
    <property type="entry name" value="HTH_LUXR_2"/>
    <property type="match status" value="1"/>
</dbReference>
<dbReference type="EMBL" id="JACHMH010000001">
    <property type="protein sequence ID" value="MBB4681390.1"/>
    <property type="molecule type" value="Genomic_DNA"/>
</dbReference>
<dbReference type="SUPFAM" id="SSF46894">
    <property type="entry name" value="C-terminal effector domain of the bipartite response regulators"/>
    <property type="match status" value="1"/>
</dbReference>
<dbReference type="SMART" id="SM00421">
    <property type="entry name" value="HTH_LUXR"/>
    <property type="match status" value="1"/>
</dbReference>
<comment type="caution">
    <text evidence="6">The sequence shown here is derived from an EMBL/GenBank/DDBJ whole genome shotgun (WGS) entry which is preliminary data.</text>
</comment>
<name>A0A7W7CHU0_9PSEU</name>
<gene>
    <name evidence="6" type="ORF">HNR67_007508</name>
</gene>
<dbReference type="GO" id="GO:0000160">
    <property type="term" value="P:phosphorelay signal transduction system"/>
    <property type="evidence" value="ECO:0007669"/>
    <property type="project" value="InterPro"/>
</dbReference>
<evidence type="ECO:0000256" key="2">
    <source>
        <dbReference type="ARBA" id="ARBA00023125"/>
    </source>
</evidence>
<evidence type="ECO:0000259" key="4">
    <source>
        <dbReference type="PROSITE" id="PS50043"/>
    </source>
</evidence>
<dbReference type="InterPro" id="IPR011006">
    <property type="entry name" value="CheY-like_superfamily"/>
</dbReference>
<evidence type="ECO:0000256" key="3">
    <source>
        <dbReference type="PROSITE-ProRule" id="PRU00169"/>
    </source>
</evidence>
<evidence type="ECO:0000313" key="7">
    <source>
        <dbReference type="Proteomes" id="UP000533598"/>
    </source>
</evidence>
<dbReference type="PANTHER" id="PTHR43214">
    <property type="entry name" value="TWO-COMPONENT RESPONSE REGULATOR"/>
    <property type="match status" value="1"/>
</dbReference>
<dbReference type="GO" id="GO:0003677">
    <property type="term" value="F:DNA binding"/>
    <property type="evidence" value="ECO:0007669"/>
    <property type="project" value="UniProtKB-KW"/>
</dbReference>
<dbReference type="GO" id="GO:0006355">
    <property type="term" value="P:regulation of DNA-templated transcription"/>
    <property type="evidence" value="ECO:0007669"/>
    <property type="project" value="InterPro"/>
</dbReference>
<organism evidence="6 7">
    <name type="scientific">Crossiella cryophila</name>
    <dbReference type="NCBI Taxonomy" id="43355"/>
    <lineage>
        <taxon>Bacteria</taxon>
        <taxon>Bacillati</taxon>
        <taxon>Actinomycetota</taxon>
        <taxon>Actinomycetes</taxon>
        <taxon>Pseudonocardiales</taxon>
        <taxon>Pseudonocardiaceae</taxon>
        <taxon>Crossiella</taxon>
    </lineage>
</organism>
<dbReference type="InterPro" id="IPR058245">
    <property type="entry name" value="NreC/VraR/RcsB-like_REC"/>
</dbReference>
<dbReference type="InterPro" id="IPR039420">
    <property type="entry name" value="WalR-like"/>
</dbReference>
<dbReference type="Gene3D" id="3.40.50.2300">
    <property type="match status" value="1"/>
</dbReference>
<evidence type="ECO:0000313" key="6">
    <source>
        <dbReference type="EMBL" id="MBB4681390.1"/>
    </source>
</evidence>
<dbReference type="CDD" id="cd06170">
    <property type="entry name" value="LuxR_C_like"/>
    <property type="match status" value="1"/>
</dbReference>
<reference evidence="6 7" key="1">
    <citation type="submission" date="2020-08" db="EMBL/GenBank/DDBJ databases">
        <title>Sequencing the genomes of 1000 actinobacteria strains.</title>
        <authorList>
            <person name="Klenk H.-P."/>
        </authorList>
    </citation>
    <scope>NUCLEOTIDE SEQUENCE [LARGE SCALE GENOMIC DNA]</scope>
    <source>
        <strain evidence="6 7">DSM 44230</strain>
    </source>
</reference>
<dbReference type="CDD" id="cd17535">
    <property type="entry name" value="REC_NarL-like"/>
    <property type="match status" value="1"/>
</dbReference>
<dbReference type="InterPro" id="IPR016032">
    <property type="entry name" value="Sig_transdc_resp-reg_C-effctor"/>
</dbReference>
<evidence type="ECO:0000259" key="5">
    <source>
        <dbReference type="PROSITE" id="PS50110"/>
    </source>
</evidence>
<dbReference type="InterPro" id="IPR000792">
    <property type="entry name" value="Tscrpt_reg_LuxR_C"/>
</dbReference>
<dbReference type="InterPro" id="IPR001789">
    <property type="entry name" value="Sig_transdc_resp-reg_receiver"/>
</dbReference>
<dbReference type="SUPFAM" id="SSF52172">
    <property type="entry name" value="CheY-like"/>
    <property type="match status" value="1"/>
</dbReference>
<dbReference type="PROSITE" id="PS00622">
    <property type="entry name" value="HTH_LUXR_1"/>
    <property type="match status" value="1"/>
</dbReference>
<protein>
    <submittedName>
        <fullName evidence="6">DNA-binding NarL/FixJ family response regulator</fullName>
    </submittedName>
</protein>
<evidence type="ECO:0000256" key="1">
    <source>
        <dbReference type="ARBA" id="ARBA00022553"/>
    </source>
</evidence>
<dbReference type="PRINTS" id="PR00038">
    <property type="entry name" value="HTHLUXR"/>
</dbReference>
<feature type="domain" description="Response regulatory" evidence="5">
    <location>
        <begin position="1"/>
        <end position="98"/>
    </location>
</feature>
<dbReference type="PROSITE" id="PS50110">
    <property type="entry name" value="RESPONSE_REGULATORY"/>
    <property type="match status" value="1"/>
</dbReference>
<dbReference type="Pfam" id="PF00072">
    <property type="entry name" value="Response_reg"/>
    <property type="match status" value="1"/>
</dbReference>
<dbReference type="AlphaFoldDB" id="A0A7W7CHU0"/>
<keyword evidence="1" id="KW-0597">Phosphoprotein</keyword>
<keyword evidence="2 6" id="KW-0238">DNA-binding</keyword>
<comment type="caution">
    <text evidence="3">Lacks conserved residue(s) required for the propagation of feature annotation.</text>
</comment>
<feature type="domain" description="HTH luxR-type" evidence="4">
    <location>
        <begin position="118"/>
        <end position="183"/>
    </location>
</feature>
<accession>A0A7W7CHU0</accession>
<proteinExistence type="predicted"/>
<sequence>MFTPVEDLVLQGGATSWRTAYPQFSQCPPDVVLLELATCLEDGLGLIRHLREYHPETEVLVFTEEGRRVLAALRAGARGFLLKSASRAELVAAVRRARAGVATVSPDLLCQLVAEVQQDGSRPKLSERELEVLRLVAAGRRTAEIAKGLFVSEATVKTHLQRSFAKLKVNGRVEAVRVAVAAGLLAGPFVQAD</sequence>